<comment type="caution">
    <text evidence="2">The sequence shown here is derived from an EMBL/GenBank/DDBJ whole genome shotgun (WGS) entry which is preliminary data.</text>
</comment>
<dbReference type="Pfam" id="PF13358">
    <property type="entry name" value="DDE_3"/>
    <property type="match status" value="1"/>
</dbReference>
<dbReference type="Proteomes" id="UP000663866">
    <property type="component" value="Unassembled WGS sequence"/>
</dbReference>
<dbReference type="EMBL" id="CAJOBG010045644">
    <property type="protein sequence ID" value="CAF4445816.1"/>
    <property type="molecule type" value="Genomic_DNA"/>
</dbReference>
<dbReference type="InterPro" id="IPR036397">
    <property type="entry name" value="RNaseH_sf"/>
</dbReference>
<dbReference type="Gene3D" id="3.30.420.10">
    <property type="entry name" value="Ribonuclease H-like superfamily/Ribonuclease H"/>
    <property type="match status" value="1"/>
</dbReference>
<organism evidence="2 3">
    <name type="scientific">Rotaria magnacalcarata</name>
    <dbReference type="NCBI Taxonomy" id="392030"/>
    <lineage>
        <taxon>Eukaryota</taxon>
        <taxon>Metazoa</taxon>
        <taxon>Spiralia</taxon>
        <taxon>Gnathifera</taxon>
        <taxon>Rotifera</taxon>
        <taxon>Eurotatoria</taxon>
        <taxon>Bdelloidea</taxon>
        <taxon>Philodinida</taxon>
        <taxon>Philodinidae</taxon>
        <taxon>Rotaria</taxon>
    </lineage>
</organism>
<dbReference type="PANTHER" id="PTHR46068:SF1">
    <property type="entry name" value="TRANSPOSASE IS30-LIKE HTH DOMAIN-CONTAINING PROTEIN"/>
    <property type="match status" value="1"/>
</dbReference>
<dbReference type="SUPFAM" id="SSF46689">
    <property type="entry name" value="Homeodomain-like"/>
    <property type="match status" value="1"/>
</dbReference>
<evidence type="ECO:0000313" key="3">
    <source>
        <dbReference type="Proteomes" id="UP000663866"/>
    </source>
</evidence>
<dbReference type="Gene3D" id="1.10.10.10">
    <property type="entry name" value="Winged helix-like DNA-binding domain superfamily/Winged helix DNA-binding domain"/>
    <property type="match status" value="1"/>
</dbReference>
<accession>A0A820RQZ2</accession>
<evidence type="ECO:0000259" key="1">
    <source>
        <dbReference type="Pfam" id="PF13358"/>
    </source>
</evidence>
<feature type="domain" description="Tc1-like transposase DDE" evidence="1">
    <location>
        <begin position="132"/>
        <end position="245"/>
    </location>
</feature>
<dbReference type="InterPro" id="IPR036388">
    <property type="entry name" value="WH-like_DNA-bd_sf"/>
</dbReference>
<dbReference type="AlphaFoldDB" id="A0A820RQZ2"/>
<gene>
    <name evidence="2" type="ORF">OVN521_LOCUS37579</name>
</gene>
<dbReference type="GO" id="GO:0003676">
    <property type="term" value="F:nucleic acid binding"/>
    <property type="evidence" value="ECO:0007669"/>
    <property type="project" value="InterPro"/>
</dbReference>
<protein>
    <recommendedName>
        <fullName evidence="1">Tc1-like transposase DDE domain-containing protein</fullName>
    </recommendedName>
</protein>
<evidence type="ECO:0000313" key="2">
    <source>
        <dbReference type="EMBL" id="CAF4445816.1"/>
    </source>
</evidence>
<keyword evidence="3" id="KW-1185">Reference proteome</keyword>
<dbReference type="PANTHER" id="PTHR46068">
    <property type="entry name" value="PROTEIN CBG27172"/>
    <property type="match status" value="1"/>
</dbReference>
<dbReference type="InterPro" id="IPR038717">
    <property type="entry name" value="Tc1-like_DDE_dom"/>
</dbReference>
<dbReference type="InterPro" id="IPR009057">
    <property type="entry name" value="Homeodomain-like_sf"/>
</dbReference>
<proteinExistence type="predicted"/>
<sequence>MGKKDVSIDTNKGIILLRDTGMCQHEVSRKLNVSRTCVRQTIRKFNELHTTATKPGAGRLFKMTRHQKRAIKLQQLRDDTLSLNVLVRYAQASLNLDISRQTVGLILREFDLVSFRNDLKRHERFQPRVHRGGGLGIWSYITYNDLGPLVFFNGRLYSDKYIEILENNLPNVFEKFSSEQSKKFLYQQDNARPHTSAKTSKYFKKKHIKLIPWPTRSPDLNIIENIWSIVDQKLLKYSISNMAQLEEALKTVWAEISKDVTRKLFQSMPTRLRQVINNKGYACCY</sequence>
<reference evidence="2" key="1">
    <citation type="submission" date="2021-02" db="EMBL/GenBank/DDBJ databases">
        <authorList>
            <person name="Nowell W R."/>
        </authorList>
    </citation>
    <scope>NUCLEOTIDE SEQUENCE</scope>
</reference>
<name>A0A820RQZ2_9BILA</name>